<protein>
    <recommendedName>
        <fullName evidence="3">Ice-binding protein C-terminal domain-containing protein</fullName>
    </recommendedName>
</protein>
<evidence type="ECO:0000259" key="3">
    <source>
        <dbReference type="Pfam" id="PF07589"/>
    </source>
</evidence>
<comment type="caution">
    <text evidence="4">The sequence shown here is derived from an EMBL/GenBank/DDBJ whole genome shotgun (WGS) entry which is preliminary data.</text>
</comment>
<dbReference type="RefSeq" id="WP_110794325.1">
    <property type="nucleotide sequence ID" value="NZ_KZ826481.1"/>
</dbReference>
<dbReference type="NCBIfam" id="TIGR03370">
    <property type="entry name" value="VPLPA-CTERM"/>
    <property type="match status" value="1"/>
</dbReference>
<feature type="transmembrane region" description="Helical" evidence="1">
    <location>
        <begin position="156"/>
        <end position="175"/>
    </location>
</feature>
<proteinExistence type="predicted"/>
<feature type="chain" id="PRO_5016027622" description="Ice-binding protein C-terminal domain-containing protein" evidence="2">
    <location>
        <begin position="24"/>
        <end position="181"/>
    </location>
</feature>
<keyword evidence="2" id="KW-0732">Signal</keyword>
<name>A0A2V4N1W0_9RHOB</name>
<evidence type="ECO:0000256" key="2">
    <source>
        <dbReference type="SAM" id="SignalP"/>
    </source>
</evidence>
<keyword evidence="5" id="KW-1185">Reference proteome</keyword>
<sequence>MKKTAQISVLLAGLCLAATGASALTVPSASIDFGTSSGTGSYTEDGFSFASANLNQSTNCPGGGACLLLNNGAYSDASMVSDAGDFLFHGLSYAFNSAGGGNSFTVFADVGPLITIYAADGLTGTLSIAPVLMTQLSLSHGGGGNVRIDDIMVSAVPLPAAGGMLLAGLGLFGALRRRKHT</sequence>
<feature type="signal peptide" evidence="2">
    <location>
        <begin position="1"/>
        <end position="23"/>
    </location>
</feature>
<dbReference type="EMBL" id="QFVT01000002">
    <property type="protein sequence ID" value="PYC48744.1"/>
    <property type="molecule type" value="Genomic_DNA"/>
</dbReference>
<dbReference type="InterPro" id="IPR013424">
    <property type="entry name" value="Ice-binding_C"/>
</dbReference>
<keyword evidence="1" id="KW-1133">Transmembrane helix</keyword>
<reference evidence="4 5" key="1">
    <citation type="submission" date="2018-05" db="EMBL/GenBank/DDBJ databases">
        <title>Oceanovita maritima gen. nov., sp. nov., a marine bacterium in the family Rhodobacteraceae isolated from surface seawater of Lundu port Xiamen, China.</title>
        <authorList>
            <person name="Hetharua B.H."/>
            <person name="Min D."/>
            <person name="Liao H."/>
            <person name="Tian Y."/>
        </authorList>
    </citation>
    <scope>NUCLEOTIDE SEQUENCE [LARGE SCALE GENOMIC DNA]</scope>
    <source>
        <strain evidence="4 5">FSX-11</strain>
    </source>
</reference>
<evidence type="ECO:0000256" key="1">
    <source>
        <dbReference type="SAM" id="Phobius"/>
    </source>
</evidence>
<dbReference type="InterPro" id="IPR022472">
    <property type="entry name" value="VPLPA-CTERM"/>
</dbReference>
<keyword evidence="1" id="KW-0812">Transmembrane</keyword>
<keyword evidence="1" id="KW-0472">Membrane</keyword>
<accession>A0A2V4N1W0</accession>
<dbReference type="Proteomes" id="UP000248012">
    <property type="component" value="Unassembled WGS sequence"/>
</dbReference>
<organism evidence="4 5">
    <name type="scientific">Litorivita pollutaquae</name>
    <dbReference type="NCBI Taxonomy" id="2200892"/>
    <lineage>
        <taxon>Bacteria</taxon>
        <taxon>Pseudomonadati</taxon>
        <taxon>Pseudomonadota</taxon>
        <taxon>Alphaproteobacteria</taxon>
        <taxon>Rhodobacterales</taxon>
        <taxon>Paracoccaceae</taxon>
        <taxon>Litorivita</taxon>
    </lineage>
</organism>
<evidence type="ECO:0000313" key="4">
    <source>
        <dbReference type="EMBL" id="PYC48744.1"/>
    </source>
</evidence>
<dbReference type="AlphaFoldDB" id="A0A2V4N1W0"/>
<dbReference type="Pfam" id="PF07589">
    <property type="entry name" value="PEP-CTERM"/>
    <property type="match status" value="1"/>
</dbReference>
<feature type="domain" description="Ice-binding protein C-terminal" evidence="3">
    <location>
        <begin position="155"/>
        <end position="178"/>
    </location>
</feature>
<evidence type="ECO:0000313" key="5">
    <source>
        <dbReference type="Proteomes" id="UP000248012"/>
    </source>
</evidence>
<gene>
    <name evidence="4" type="ORF">DI396_01155</name>
</gene>